<proteinExistence type="predicted"/>
<evidence type="ECO:0000313" key="3">
    <source>
        <dbReference type="Proteomes" id="UP000662986"/>
    </source>
</evidence>
<accession>A0A974ZVK6</accession>
<organism evidence="2 3">
    <name type="scientific">Rhodococcus pseudokoreensis</name>
    <dbReference type="NCBI Taxonomy" id="2811421"/>
    <lineage>
        <taxon>Bacteria</taxon>
        <taxon>Bacillati</taxon>
        <taxon>Actinomycetota</taxon>
        <taxon>Actinomycetes</taxon>
        <taxon>Mycobacteriales</taxon>
        <taxon>Nocardiaceae</taxon>
        <taxon>Rhodococcus</taxon>
    </lineage>
</organism>
<sequence>MSTLDEPWLADTPPSKRFPIYTRSNISEVFPDVVTPLAATGEVWRGAEHGWRNGLIRFGAFEKDEFDSEHDEMIGIFGGYGYLNVSVSRVMGVRMPGSNPDLVDQSYFGSQPGVPPYDPRPEDVNPELTARMGEIINWAMTANGLPELEEYRTRAADLRRERPDLGALSNEELAKRALGIQESLFIPWVSDHFFLIYVASIPVGGLTALTAQLGVPELLTPLISGFGEVDSAAPSLAMWDLGRVAQSSPSLSTLFGEGIKGLDARLRQSSDPDAIAFVKQFDDFLYEYGSRGVNEWEMNTPTWQTHPDIALGAIDRMRLADESKAPRANLARMTQDRAEAVATVRSKLAGDDAATAQFDALLHAAEVFLPARERSKTSLVRMIGEVKVPFRELGLRLADAGHIDRPEDFALVTRQEFDDFVANPAAYTQTIRDRRARMEEMAALVPPFIVVDEPPAPSTWERRDAQAANTATEGVVLQGVAACAGVATGPARVIHDPSQADELEPGEILVAPGTDPSWTPLFVSSAAVVVDVGAPMSHAAIVSRELGIPCVVSCTDATRRITNGTIITVDGAAGTVTVGQ</sequence>
<dbReference type="InterPro" id="IPR008279">
    <property type="entry name" value="PEP-util_enz_mobile_dom"/>
</dbReference>
<dbReference type="Gene3D" id="3.50.30.10">
    <property type="entry name" value="Phosphohistidine domain"/>
    <property type="match status" value="1"/>
</dbReference>
<gene>
    <name evidence="2" type="ORF">JWS13_27040</name>
</gene>
<feature type="domain" description="PEP-utilising enzyme mobile" evidence="1">
    <location>
        <begin position="504"/>
        <end position="574"/>
    </location>
</feature>
<keyword evidence="3" id="KW-1185">Reference proteome</keyword>
<dbReference type="EMBL" id="CP070619">
    <property type="protein sequence ID" value="QSE92034.1"/>
    <property type="molecule type" value="Genomic_DNA"/>
</dbReference>
<dbReference type="PANTHER" id="PTHR43615:SF1">
    <property type="entry name" value="PPDK_N DOMAIN-CONTAINING PROTEIN"/>
    <property type="match status" value="1"/>
</dbReference>
<reference evidence="2 3" key="2">
    <citation type="journal article" date="2022" name="Arch. Microbiol.">
        <title>Rhodococcus pseudokoreensis sp. nov. isolated from the rhizosphere of young M26 apple rootstocks.</title>
        <authorList>
            <person name="Kampfer P."/>
            <person name="Glaeser S.P."/>
            <person name="Blom J."/>
            <person name="Wolf J."/>
            <person name="Benning S."/>
            <person name="Schloter M."/>
            <person name="Neumann-Schaal M."/>
        </authorList>
    </citation>
    <scope>NUCLEOTIDE SEQUENCE [LARGE SCALE GENOMIC DNA]</scope>
    <source>
        <strain evidence="2 3">R79</strain>
    </source>
</reference>
<dbReference type="Pfam" id="PF00391">
    <property type="entry name" value="PEP-utilizers"/>
    <property type="match status" value="1"/>
</dbReference>
<dbReference type="Proteomes" id="UP000662986">
    <property type="component" value="Chromosome"/>
</dbReference>
<protein>
    <submittedName>
        <fullName evidence="2">Phosphoenolpyruvate-utilizing protein</fullName>
    </submittedName>
</protein>
<dbReference type="InterPro" id="IPR051549">
    <property type="entry name" value="PEP_Utilizing_Enz"/>
</dbReference>
<evidence type="ECO:0000259" key="1">
    <source>
        <dbReference type="Pfam" id="PF00391"/>
    </source>
</evidence>
<dbReference type="SUPFAM" id="SSF52009">
    <property type="entry name" value="Phosphohistidine domain"/>
    <property type="match status" value="1"/>
</dbReference>
<reference evidence="2 3" key="1">
    <citation type="journal article" date="2021" name="Microbiol. Resour. Announc.">
        <title>Complete Genome Sequences of Two Rhodococcus sp. Strains with Large and Linear Chromosomes, Isolated from Apple Rhizosphere.</title>
        <authorList>
            <person name="Benning S."/>
            <person name="Brugnone N."/>
            <person name="Siani R."/>
            <person name="Kublik S."/>
            <person name="Schloter M."/>
            <person name="Rad V."/>
        </authorList>
    </citation>
    <scope>NUCLEOTIDE SEQUENCE [LARGE SCALE GENOMIC DNA]</scope>
    <source>
        <strain evidence="2 3">R79</strain>
    </source>
</reference>
<dbReference type="PANTHER" id="PTHR43615">
    <property type="entry name" value="PHOSPHOENOLPYRUVATE SYNTHASE-RELATED"/>
    <property type="match status" value="1"/>
</dbReference>
<dbReference type="InterPro" id="IPR036637">
    <property type="entry name" value="Phosphohistidine_dom_sf"/>
</dbReference>
<evidence type="ECO:0000313" key="2">
    <source>
        <dbReference type="EMBL" id="QSE92034.1"/>
    </source>
</evidence>
<dbReference type="RefSeq" id="WP_206008403.1">
    <property type="nucleotide sequence ID" value="NZ_CP070619.1"/>
</dbReference>
<name>A0A974ZVK6_9NOCA</name>